<evidence type="ECO:0000313" key="2">
    <source>
        <dbReference type="RefSeq" id="XP_013176142.1"/>
    </source>
</evidence>
<organism evidence="2">
    <name type="scientific">Papilio xuthus</name>
    <name type="common">Asian swallowtail butterfly</name>
    <dbReference type="NCBI Taxonomy" id="66420"/>
    <lineage>
        <taxon>Eukaryota</taxon>
        <taxon>Metazoa</taxon>
        <taxon>Ecdysozoa</taxon>
        <taxon>Arthropoda</taxon>
        <taxon>Hexapoda</taxon>
        <taxon>Insecta</taxon>
        <taxon>Pterygota</taxon>
        <taxon>Neoptera</taxon>
        <taxon>Endopterygota</taxon>
        <taxon>Lepidoptera</taxon>
        <taxon>Glossata</taxon>
        <taxon>Ditrysia</taxon>
        <taxon>Papilionoidea</taxon>
        <taxon>Papilionidae</taxon>
        <taxon>Papilioninae</taxon>
        <taxon>Papilio</taxon>
    </lineage>
</organism>
<sequence>MNGIKLGTLVFIVINIFINKVIGFRLNDEDLKKVIVLMQQQLLHGQSKTQGTRSRHFDDDLLDNDRNLVISDNLYDITRTNTEDNKENPMTILIFKAKYKPKESKEDTIVKNLLKEILNEKLINNKYNVNLKPNFKTNEFSNEVKDLKKFSKLYLILNSSNNRNVLNGNDLNDIGRLLSKLLSTKASKNNENKKRYYKGFAVKDDESSSRRRRDSDESEADDYRPKRSRIKNNGVVGGRTFAPSMGKKRHVYESE</sequence>
<dbReference type="Proteomes" id="UP000694872">
    <property type="component" value="Unplaced"/>
</dbReference>
<proteinExistence type="predicted"/>
<gene>
    <name evidence="2" type="primary">LOC106124224</name>
</gene>
<name>A0AAJ7EG46_PAPXU</name>
<feature type="compositionally biased region" description="Basic residues" evidence="1">
    <location>
        <begin position="246"/>
        <end position="255"/>
    </location>
</feature>
<evidence type="ECO:0000256" key="1">
    <source>
        <dbReference type="SAM" id="MobiDB-lite"/>
    </source>
</evidence>
<dbReference type="KEGG" id="pxu:106124224"/>
<dbReference type="GeneID" id="106124224"/>
<reference evidence="2" key="1">
    <citation type="submission" date="2025-08" db="UniProtKB">
        <authorList>
            <consortium name="RefSeq"/>
        </authorList>
    </citation>
    <scope>IDENTIFICATION</scope>
</reference>
<protein>
    <submittedName>
        <fullName evidence="2">Coiled-coil domain-containing protein 94 homolog</fullName>
    </submittedName>
</protein>
<accession>A0AAJ7EG46</accession>
<feature type="compositionally biased region" description="Basic and acidic residues" evidence="1">
    <location>
        <begin position="203"/>
        <end position="225"/>
    </location>
</feature>
<feature type="region of interest" description="Disordered" evidence="1">
    <location>
        <begin position="203"/>
        <end position="255"/>
    </location>
</feature>
<dbReference type="AlphaFoldDB" id="A0AAJ7EG46"/>
<dbReference type="RefSeq" id="XP_013176142.1">
    <property type="nucleotide sequence ID" value="XM_013320688.1"/>
</dbReference>